<keyword evidence="3" id="KW-0233">DNA recombination</keyword>
<dbReference type="PANTHER" id="PTHR30349:SF90">
    <property type="entry name" value="TYROSINE RECOMBINASE XERD"/>
    <property type="match status" value="1"/>
</dbReference>
<dbReference type="Gene3D" id="1.10.443.10">
    <property type="entry name" value="Intergrase catalytic core"/>
    <property type="match status" value="1"/>
</dbReference>
<sequence length="412" mass="46184">MYETLFKHPAVLARYRAGPYAEAREQFVESCAQQGYSRRMQVKIAWILMSVAPALDLSKGALTTQDVQRAIEGRMHFLRQPAGVVDAMSSRPVFTRFVVAWLQHTGMFAEATVARRFVGEIDAFTMYLRDERGLSPVTIATRSERLAWFFDSVPSLNSLAGITIGDVDAFVSKMHDQGWSRASLCQLTSSLRSFLKFAAARGWCSGNLAAAITSPRVYAREGIPQGPAWQDVQRLLDETLDHSPVGIRDHAILLLLALYGLRRGEVAMLHLDDLDWHNEIIWIRRTKQRRTQRYPLLPKVGNAILRYLRDVRPRCACRELFLALSAPNRALSADSITAIVHNRINVLGIPSHARGAHCLRHACAQHLLGADFTLKQIGDHLGHRSVNSTMAYTKVDIGALRRVAELDLARLL</sequence>
<keyword evidence="1" id="KW-0229">DNA integration</keyword>
<dbReference type="Pfam" id="PF02899">
    <property type="entry name" value="Phage_int_SAM_1"/>
    <property type="match status" value="1"/>
</dbReference>
<evidence type="ECO:0000313" key="8">
    <source>
        <dbReference type="Proteomes" id="UP000701702"/>
    </source>
</evidence>
<name>A0ABN7ZNM1_9BURK</name>
<evidence type="ECO:0000259" key="5">
    <source>
        <dbReference type="PROSITE" id="PS51898"/>
    </source>
</evidence>
<dbReference type="InterPro" id="IPR004107">
    <property type="entry name" value="Integrase_SAM-like_N"/>
</dbReference>
<dbReference type="InterPro" id="IPR013762">
    <property type="entry name" value="Integrase-like_cat_sf"/>
</dbReference>
<evidence type="ECO:0000259" key="6">
    <source>
        <dbReference type="PROSITE" id="PS51900"/>
    </source>
</evidence>
<dbReference type="Pfam" id="PF00589">
    <property type="entry name" value="Phage_integrase"/>
    <property type="match status" value="1"/>
</dbReference>
<dbReference type="Proteomes" id="UP000701702">
    <property type="component" value="Unassembled WGS sequence"/>
</dbReference>
<feature type="domain" description="Core-binding (CB)" evidence="6">
    <location>
        <begin position="115"/>
        <end position="199"/>
    </location>
</feature>
<dbReference type="EMBL" id="CAJZAF010000078">
    <property type="protein sequence ID" value="CAG9187535.1"/>
    <property type="molecule type" value="Genomic_DNA"/>
</dbReference>
<organism evidence="7 8">
    <name type="scientific">Cupriavidus pinatubonensis</name>
    <dbReference type="NCBI Taxonomy" id="248026"/>
    <lineage>
        <taxon>Bacteria</taxon>
        <taxon>Pseudomonadati</taxon>
        <taxon>Pseudomonadota</taxon>
        <taxon>Betaproteobacteria</taxon>
        <taxon>Burkholderiales</taxon>
        <taxon>Burkholderiaceae</taxon>
        <taxon>Cupriavidus</taxon>
    </lineage>
</organism>
<dbReference type="InterPro" id="IPR050090">
    <property type="entry name" value="Tyrosine_recombinase_XerCD"/>
</dbReference>
<dbReference type="InterPro" id="IPR044068">
    <property type="entry name" value="CB"/>
</dbReference>
<accession>A0ABN7ZNM1</accession>
<dbReference type="Gene3D" id="1.10.150.130">
    <property type="match status" value="1"/>
</dbReference>
<protein>
    <submittedName>
        <fullName evidence="7">Tyrosine recombinase XerC</fullName>
    </submittedName>
</protein>
<keyword evidence="8" id="KW-1185">Reference proteome</keyword>
<dbReference type="PROSITE" id="PS51898">
    <property type="entry name" value="TYR_RECOMBINASE"/>
    <property type="match status" value="1"/>
</dbReference>
<evidence type="ECO:0000256" key="4">
    <source>
        <dbReference type="PROSITE-ProRule" id="PRU01248"/>
    </source>
</evidence>
<dbReference type="PANTHER" id="PTHR30349">
    <property type="entry name" value="PHAGE INTEGRASE-RELATED"/>
    <property type="match status" value="1"/>
</dbReference>
<dbReference type="SUPFAM" id="SSF56349">
    <property type="entry name" value="DNA breaking-rejoining enzymes"/>
    <property type="match status" value="1"/>
</dbReference>
<comment type="caution">
    <text evidence="7">The sequence shown here is derived from an EMBL/GenBank/DDBJ whole genome shotgun (WGS) entry which is preliminary data.</text>
</comment>
<evidence type="ECO:0000313" key="7">
    <source>
        <dbReference type="EMBL" id="CAG9187535.1"/>
    </source>
</evidence>
<dbReference type="InterPro" id="IPR011010">
    <property type="entry name" value="DNA_brk_join_enz"/>
</dbReference>
<gene>
    <name evidence="7" type="primary">xerC_17</name>
    <name evidence="7" type="ORF">LMG23994_06980</name>
</gene>
<reference evidence="7 8" key="1">
    <citation type="submission" date="2021-08" db="EMBL/GenBank/DDBJ databases">
        <authorList>
            <person name="Peeters C."/>
        </authorList>
    </citation>
    <scope>NUCLEOTIDE SEQUENCE [LARGE SCALE GENOMIC DNA]</scope>
    <source>
        <strain evidence="7 8">LMG 23994</strain>
    </source>
</reference>
<dbReference type="PROSITE" id="PS51900">
    <property type="entry name" value="CB"/>
    <property type="match status" value="1"/>
</dbReference>
<evidence type="ECO:0000256" key="1">
    <source>
        <dbReference type="ARBA" id="ARBA00022908"/>
    </source>
</evidence>
<dbReference type="InterPro" id="IPR010998">
    <property type="entry name" value="Integrase_recombinase_N"/>
</dbReference>
<keyword evidence="2 4" id="KW-0238">DNA-binding</keyword>
<proteinExistence type="predicted"/>
<dbReference type="InterPro" id="IPR002104">
    <property type="entry name" value="Integrase_catalytic"/>
</dbReference>
<evidence type="ECO:0000256" key="2">
    <source>
        <dbReference type="ARBA" id="ARBA00023125"/>
    </source>
</evidence>
<dbReference type="RefSeq" id="WP_224010915.1">
    <property type="nucleotide sequence ID" value="NZ_CAJZAF010000078.1"/>
</dbReference>
<evidence type="ECO:0000256" key="3">
    <source>
        <dbReference type="ARBA" id="ARBA00023172"/>
    </source>
</evidence>
<feature type="domain" description="Tyr recombinase" evidence="5">
    <location>
        <begin position="222"/>
        <end position="405"/>
    </location>
</feature>